<dbReference type="InParanoid" id="A0A5J5ELZ0"/>
<accession>A0A5J5ELZ0</accession>
<dbReference type="AlphaFoldDB" id="A0A5J5ELZ0"/>
<evidence type="ECO:0000313" key="1">
    <source>
        <dbReference type="EMBL" id="KAA8896221.1"/>
    </source>
</evidence>
<sequence length="209" mass="23801">MAFFKKMTDIMSALTAHLSTLQRLPALSTQAQPALGTTPPPPPPLENPQVQSIRNCWPAVDPVHLEEILEHRFKVENLIPTTSRNVDIEEYQGIIQLLKLLTVYADILYEFAPPGIGIQDALSSAVLKYMHYLLWLHITLLKLLQNILPAFPKRLIRLPRKLLICLSRSTLNVCARHQWEGKRTGNAFSPRCLPSSNSPMYLWCSVLRW</sequence>
<dbReference type="EMBL" id="VXIS01000222">
    <property type="protein sequence ID" value="KAA8896221.1"/>
    <property type="molecule type" value="Genomic_DNA"/>
</dbReference>
<keyword evidence="2" id="KW-1185">Reference proteome</keyword>
<dbReference type="Proteomes" id="UP000326924">
    <property type="component" value="Unassembled WGS sequence"/>
</dbReference>
<proteinExistence type="predicted"/>
<protein>
    <submittedName>
        <fullName evidence="1">Uncharacterized protein</fullName>
    </submittedName>
</protein>
<organism evidence="1 2">
    <name type="scientific">Sphaerosporella brunnea</name>
    <dbReference type="NCBI Taxonomy" id="1250544"/>
    <lineage>
        <taxon>Eukaryota</taxon>
        <taxon>Fungi</taxon>
        <taxon>Dikarya</taxon>
        <taxon>Ascomycota</taxon>
        <taxon>Pezizomycotina</taxon>
        <taxon>Pezizomycetes</taxon>
        <taxon>Pezizales</taxon>
        <taxon>Pyronemataceae</taxon>
        <taxon>Sphaerosporella</taxon>
    </lineage>
</organism>
<reference evidence="1 2" key="1">
    <citation type="submission" date="2019-09" db="EMBL/GenBank/DDBJ databases">
        <title>Draft genome of the ectomycorrhizal ascomycete Sphaerosporella brunnea.</title>
        <authorList>
            <consortium name="DOE Joint Genome Institute"/>
            <person name="Benucci G.M."/>
            <person name="Marozzi G."/>
            <person name="Antonielli L."/>
            <person name="Sanchez S."/>
            <person name="Marco P."/>
            <person name="Wang X."/>
            <person name="Falini L.B."/>
            <person name="Barry K."/>
            <person name="Haridas S."/>
            <person name="Lipzen A."/>
            <person name="Labutti K."/>
            <person name="Grigoriev I.V."/>
            <person name="Murat C."/>
            <person name="Martin F."/>
            <person name="Albertini E."/>
            <person name="Donnini D."/>
            <person name="Bonito G."/>
        </authorList>
    </citation>
    <scope>NUCLEOTIDE SEQUENCE [LARGE SCALE GENOMIC DNA]</scope>
    <source>
        <strain evidence="1 2">Sb_GMNB300</strain>
    </source>
</reference>
<evidence type="ECO:0000313" key="2">
    <source>
        <dbReference type="Proteomes" id="UP000326924"/>
    </source>
</evidence>
<gene>
    <name evidence="1" type="ORF">FN846DRAFT_282125</name>
</gene>
<name>A0A5J5ELZ0_9PEZI</name>
<comment type="caution">
    <text evidence="1">The sequence shown here is derived from an EMBL/GenBank/DDBJ whole genome shotgun (WGS) entry which is preliminary data.</text>
</comment>